<dbReference type="Gene3D" id="3.30.590.20">
    <property type="match status" value="1"/>
</dbReference>
<evidence type="ECO:0000256" key="2">
    <source>
        <dbReference type="ARBA" id="ARBA00010253"/>
    </source>
</evidence>
<dbReference type="InterPro" id="IPR011556">
    <property type="entry name" value="Glut_cys_lig_pln_type"/>
</dbReference>
<evidence type="ECO:0000256" key="5">
    <source>
        <dbReference type="ARBA" id="ARBA00022684"/>
    </source>
</evidence>
<evidence type="ECO:0000256" key="7">
    <source>
        <dbReference type="ARBA" id="ARBA00022840"/>
    </source>
</evidence>
<comment type="pathway">
    <text evidence="1">Sulfur metabolism; glutathione biosynthesis; glutathione from L-cysteine and L-glutamate: step 1/2.</text>
</comment>
<dbReference type="Proteomes" id="UP001156140">
    <property type="component" value="Unassembled WGS sequence"/>
</dbReference>
<dbReference type="Pfam" id="PF04107">
    <property type="entry name" value="GCS2"/>
    <property type="match status" value="1"/>
</dbReference>
<comment type="caution">
    <text evidence="11">The sequence shown here is derived from an EMBL/GenBank/DDBJ whole genome shotgun (WGS) entry which is preliminary data.</text>
</comment>
<comment type="catalytic activity">
    <reaction evidence="10">
        <text>L-cysteine + L-glutamate + ATP = gamma-L-glutamyl-L-cysteine + ADP + phosphate + H(+)</text>
        <dbReference type="Rhea" id="RHEA:13285"/>
        <dbReference type="ChEBI" id="CHEBI:15378"/>
        <dbReference type="ChEBI" id="CHEBI:29985"/>
        <dbReference type="ChEBI" id="CHEBI:30616"/>
        <dbReference type="ChEBI" id="CHEBI:35235"/>
        <dbReference type="ChEBI" id="CHEBI:43474"/>
        <dbReference type="ChEBI" id="CHEBI:58173"/>
        <dbReference type="ChEBI" id="CHEBI:456216"/>
        <dbReference type="EC" id="6.3.2.2"/>
    </reaction>
</comment>
<dbReference type="InterPro" id="IPR035434">
    <property type="entry name" value="GCL_bact_plant"/>
</dbReference>
<sequence length="461" mass="51069">MAGASSPSPLIESRADLIEALERGCKPKDQWRVGTEHEKHVFHRNPLRPVTYDGADGVHALLDGVEAETGWHPFFDGENPIGLRNLGPSGGISLEPGGQFELSGAPMVSLHDTALETAEHMAVSRKIGSRLGIHFLGLGVTPLWSVAEIPAMPKSRYGIMKPYMEKVGTLGTSMMFRSATIQANLDFSSEADMVRKLRVSVALQPVATALFANSPFIDGKDSGFLSFRSHIWLNTDAARTGMLPFAFEEGMSFERYVDYALDVPMYFVIRNGQYVNVAGESFRAFLEGRLPQLPGEKPTVKDWEDHLSTLFPEVRLKQFLEMRGADMGDEAAITALPAFWVGLLYDDIALEEAWELVKDWTEFDRQAMRNEVPRLGLQTPVPGNDLRFGTVGDLAREVVGIASAGLARRAQVNALGKDETIYLAPLEETLRLGKTPAERWLDLYRTEWNGDVRPIFDAAEM</sequence>
<dbReference type="SUPFAM" id="SSF55931">
    <property type="entry name" value="Glutamine synthetase/guanido kinase"/>
    <property type="match status" value="1"/>
</dbReference>
<dbReference type="PIRSF" id="PIRSF017901">
    <property type="entry name" value="GCL"/>
    <property type="match status" value="1"/>
</dbReference>
<name>A0AA41QKZ3_9HYPH</name>
<proteinExistence type="inferred from homology"/>
<comment type="subunit">
    <text evidence="3">Homodimer or monomer when oxidized or reduced, respectively.</text>
</comment>
<accession>A0AA41QKZ3</accession>
<evidence type="ECO:0000256" key="8">
    <source>
        <dbReference type="ARBA" id="ARBA00022946"/>
    </source>
</evidence>
<keyword evidence="7 10" id="KW-0067">ATP-binding</keyword>
<evidence type="ECO:0000256" key="4">
    <source>
        <dbReference type="ARBA" id="ARBA00022598"/>
    </source>
</evidence>
<comment type="similarity">
    <text evidence="2">Belongs to the carboxylate-amine ligase family. Glutamate--cysteine ligase type 2 subfamily.</text>
</comment>
<protein>
    <recommendedName>
        <fullName evidence="10">Glutamate--cysteine ligase</fullName>
        <ecNumber evidence="10">6.3.2.2</ecNumber>
    </recommendedName>
</protein>
<keyword evidence="9" id="KW-1015">Disulfide bond</keyword>
<keyword evidence="6 10" id="KW-0547">Nucleotide-binding</keyword>
<comment type="function">
    <text evidence="10">Catalyzes the synthesis of gamma-glutamylcysteine (gamma-GC).</text>
</comment>
<evidence type="ECO:0000313" key="11">
    <source>
        <dbReference type="EMBL" id="MCI0126107.1"/>
    </source>
</evidence>
<dbReference type="NCBIfam" id="TIGR01436">
    <property type="entry name" value="glu_cys_lig_pln"/>
    <property type="match status" value="1"/>
</dbReference>
<gene>
    <name evidence="11" type="ORF">ML536_04635</name>
</gene>
<evidence type="ECO:0000256" key="6">
    <source>
        <dbReference type="ARBA" id="ARBA00022741"/>
    </source>
</evidence>
<dbReference type="GO" id="GO:0005524">
    <property type="term" value="F:ATP binding"/>
    <property type="evidence" value="ECO:0007669"/>
    <property type="project" value="UniProtKB-UniRule"/>
</dbReference>
<dbReference type="EC" id="6.3.2.2" evidence="10"/>
<dbReference type="GO" id="GO:0004357">
    <property type="term" value="F:glutamate-cysteine ligase activity"/>
    <property type="evidence" value="ECO:0007669"/>
    <property type="project" value="UniProtKB-UniRule"/>
</dbReference>
<keyword evidence="12" id="KW-1185">Reference proteome</keyword>
<comment type="similarity">
    <text evidence="10">Belongs to the glutamate--cysteine ligase type 2 family. EgtA subfamily.</text>
</comment>
<evidence type="ECO:0000256" key="9">
    <source>
        <dbReference type="ARBA" id="ARBA00023157"/>
    </source>
</evidence>
<dbReference type="PANTHER" id="PTHR34378:SF1">
    <property type="entry name" value="GLUTAMATE--CYSTEINE LIGASE, CHLOROPLASTIC"/>
    <property type="match status" value="1"/>
</dbReference>
<keyword evidence="4 10" id="KW-0436">Ligase</keyword>
<dbReference type="PANTHER" id="PTHR34378">
    <property type="entry name" value="GLUTAMATE--CYSTEINE LIGASE, CHLOROPLASTIC"/>
    <property type="match status" value="1"/>
</dbReference>
<evidence type="ECO:0000256" key="3">
    <source>
        <dbReference type="ARBA" id="ARBA00011153"/>
    </source>
</evidence>
<reference evidence="11" key="1">
    <citation type="submission" date="2022-03" db="EMBL/GenBank/DDBJ databases">
        <title>The complete genome sequence of a Methyloterrigena soli.</title>
        <authorList>
            <person name="Zi Z."/>
        </authorList>
    </citation>
    <scope>NUCLEOTIDE SEQUENCE</scope>
    <source>
        <strain evidence="11">M48</strain>
    </source>
</reference>
<evidence type="ECO:0000313" key="12">
    <source>
        <dbReference type="Proteomes" id="UP001156140"/>
    </source>
</evidence>
<evidence type="ECO:0000256" key="1">
    <source>
        <dbReference type="ARBA" id="ARBA00005006"/>
    </source>
</evidence>
<dbReference type="InterPro" id="IPR006336">
    <property type="entry name" value="GCS2"/>
</dbReference>
<dbReference type="GO" id="GO:0006750">
    <property type="term" value="P:glutathione biosynthetic process"/>
    <property type="evidence" value="ECO:0007669"/>
    <property type="project" value="UniProtKB-UniRule"/>
</dbReference>
<dbReference type="InterPro" id="IPR014746">
    <property type="entry name" value="Gln_synth/guanido_kin_cat_dom"/>
</dbReference>
<organism evidence="11 12">
    <name type="scientific">Paradevosia shaoguanensis</name>
    <dbReference type="NCBI Taxonomy" id="1335043"/>
    <lineage>
        <taxon>Bacteria</taxon>
        <taxon>Pseudomonadati</taxon>
        <taxon>Pseudomonadota</taxon>
        <taxon>Alphaproteobacteria</taxon>
        <taxon>Hyphomicrobiales</taxon>
        <taxon>Devosiaceae</taxon>
        <taxon>Paradevosia</taxon>
    </lineage>
</organism>
<keyword evidence="8" id="KW-0809">Transit peptide</keyword>
<dbReference type="AlphaFoldDB" id="A0AA41QKZ3"/>
<keyword evidence="5" id="KW-0317">Glutathione biosynthesis</keyword>
<dbReference type="EMBL" id="JALAZD010000001">
    <property type="protein sequence ID" value="MCI0126107.1"/>
    <property type="molecule type" value="Genomic_DNA"/>
</dbReference>
<evidence type="ECO:0000256" key="10">
    <source>
        <dbReference type="PIRNR" id="PIRNR017901"/>
    </source>
</evidence>
<dbReference type="RefSeq" id="WP_281735121.1">
    <property type="nucleotide sequence ID" value="NZ_JAKETQ010000001.1"/>
</dbReference>